<dbReference type="Pfam" id="PF01590">
    <property type="entry name" value="GAF"/>
    <property type="match status" value="1"/>
</dbReference>
<dbReference type="SUPFAM" id="SSF55781">
    <property type="entry name" value="GAF domain-like"/>
    <property type="match status" value="1"/>
</dbReference>
<dbReference type="InterPro" id="IPR035965">
    <property type="entry name" value="PAS-like_dom_sf"/>
</dbReference>
<dbReference type="InterPro" id="IPR003018">
    <property type="entry name" value="GAF"/>
</dbReference>
<keyword evidence="4" id="KW-1185">Reference proteome</keyword>
<feature type="domain" description="PAC" evidence="1">
    <location>
        <begin position="233"/>
        <end position="284"/>
    </location>
</feature>
<dbReference type="PROSITE" id="PS50887">
    <property type="entry name" value="GGDEF"/>
    <property type="match status" value="1"/>
</dbReference>
<dbReference type="InterPro" id="IPR052155">
    <property type="entry name" value="Biofilm_reg_signaling"/>
</dbReference>
<name>A0ABV0CYD6_9SPHN</name>
<evidence type="ECO:0000313" key="3">
    <source>
        <dbReference type="EMBL" id="MEN7537889.1"/>
    </source>
</evidence>
<protein>
    <submittedName>
        <fullName evidence="3">Diguanylate cyclase</fullName>
        <ecNumber evidence="3">2.7.7.65</ecNumber>
    </submittedName>
</protein>
<dbReference type="PROSITE" id="PS50113">
    <property type="entry name" value="PAC"/>
    <property type="match status" value="1"/>
</dbReference>
<dbReference type="InterPro" id="IPR000160">
    <property type="entry name" value="GGDEF_dom"/>
</dbReference>
<dbReference type="SUPFAM" id="SSF55785">
    <property type="entry name" value="PYP-like sensor domain (PAS domain)"/>
    <property type="match status" value="1"/>
</dbReference>
<dbReference type="Gene3D" id="3.30.70.270">
    <property type="match status" value="1"/>
</dbReference>
<dbReference type="CDD" id="cd01949">
    <property type="entry name" value="GGDEF"/>
    <property type="match status" value="1"/>
</dbReference>
<proteinExistence type="predicted"/>
<dbReference type="NCBIfam" id="TIGR00254">
    <property type="entry name" value="GGDEF"/>
    <property type="match status" value="1"/>
</dbReference>
<dbReference type="InterPro" id="IPR000700">
    <property type="entry name" value="PAS-assoc_C"/>
</dbReference>
<dbReference type="SMART" id="SM00267">
    <property type="entry name" value="GGDEF"/>
    <property type="match status" value="1"/>
</dbReference>
<organism evidence="3 4">
    <name type="scientific">Aurantiacibacter flavus</name>
    <dbReference type="NCBI Taxonomy" id="3145232"/>
    <lineage>
        <taxon>Bacteria</taxon>
        <taxon>Pseudomonadati</taxon>
        <taxon>Pseudomonadota</taxon>
        <taxon>Alphaproteobacteria</taxon>
        <taxon>Sphingomonadales</taxon>
        <taxon>Erythrobacteraceae</taxon>
        <taxon>Aurantiacibacter</taxon>
    </lineage>
</organism>
<accession>A0ABV0CYD6</accession>
<gene>
    <name evidence="3" type="ORF">ABDJ38_11970</name>
</gene>
<dbReference type="InterPro" id="IPR029787">
    <property type="entry name" value="Nucleotide_cyclase"/>
</dbReference>
<keyword evidence="3" id="KW-0548">Nucleotidyltransferase</keyword>
<dbReference type="SUPFAM" id="SSF55073">
    <property type="entry name" value="Nucleotide cyclase"/>
    <property type="match status" value="1"/>
</dbReference>
<dbReference type="Gene3D" id="3.30.450.40">
    <property type="match status" value="1"/>
</dbReference>
<dbReference type="Gene3D" id="3.30.450.20">
    <property type="entry name" value="PAS domain"/>
    <property type="match status" value="1"/>
</dbReference>
<dbReference type="CDD" id="cd00130">
    <property type="entry name" value="PAS"/>
    <property type="match status" value="1"/>
</dbReference>
<dbReference type="InterPro" id="IPR029016">
    <property type="entry name" value="GAF-like_dom_sf"/>
</dbReference>
<dbReference type="GO" id="GO:0052621">
    <property type="term" value="F:diguanylate cyclase activity"/>
    <property type="evidence" value="ECO:0007669"/>
    <property type="project" value="UniProtKB-EC"/>
</dbReference>
<keyword evidence="3" id="KW-0808">Transferase</keyword>
<comment type="caution">
    <text evidence="3">The sequence shown here is derived from an EMBL/GenBank/DDBJ whole genome shotgun (WGS) entry which is preliminary data.</text>
</comment>
<evidence type="ECO:0000313" key="4">
    <source>
        <dbReference type="Proteomes" id="UP001484535"/>
    </source>
</evidence>
<sequence length="474" mass="50966">MPALAATLARALDCETVVVRMRNSTHHWTSAQYGATGLGCLLEQSIALAAAEHAGPLIAADAAMHPLLKDHPLVASEAKVCSFAGIAAFAEADDSGLGEAVGVICALSSERREFGPNATALLESLSELMASLYTQHIELHRQARNSAALEEDVEGTRRLQRQFRQAERMAALGSWRLSLDGKLMDWSQGIYAIHELPMGADISIADAIDFFAASDRARVRSSIERAIETGESYDFEADFVGAKGTVKRVRVSGELEIANGRPAALVGVLQDISEKHRLIHELEYRTQNDALTGLPNRDRFNEKLASVVRSTMERRASLAVVLIELDDLQSVNDSVGRAAGDALLCRASAILRSNWLKGSFAARLGGTQLVLLLQDDQHLSDLGSVLDRFSEELAAPIEYGGKSLPTGASLGASLLHDGGACNGFELLENADRALYVAKRNSGARFHISCAHGCDECDVSDNQDKASVKRAHRAA</sequence>
<dbReference type="EC" id="2.7.7.65" evidence="3"/>
<evidence type="ECO:0000259" key="1">
    <source>
        <dbReference type="PROSITE" id="PS50113"/>
    </source>
</evidence>
<dbReference type="InterPro" id="IPR043128">
    <property type="entry name" value="Rev_trsase/Diguanyl_cyclase"/>
</dbReference>
<dbReference type="PANTHER" id="PTHR44757:SF2">
    <property type="entry name" value="BIOFILM ARCHITECTURE MAINTENANCE PROTEIN MBAA"/>
    <property type="match status" value="1"/>
</dbReference>
<dbReference type="InterPro" id="IPR000014">
    <property type="entry name" value="PAS"/>
</dbReference>
<dbReference type="Pfam" id="PF00990">
    <property type="entry name" value="GGDEF"/>
    <property type="match status" value="1"/>
</dbReference>
<evidence type="ECO:0000259" key="2">
    <source>
        <dbReference type="PROSITE" id="PS50887"/>
    </source>
</evidence>
<feature type="domain" description="GGDEF" evidence="2">
    <location>
        <begin position="316"/>
        <end position="450"/>
    </location>
</feature>
<dbReference type="PANTHER" id="PTHR44757">
    <property type="entry name" value="DIGUANYLATE CYCLASE DGCP"/>
    <property type="match status" value="1"/>
</dbReference>
<reference evidence="3 4" key="1">
    <citation type="submission" date="2024-05" db="EMBL/GenBank/DDBJ databases">
        <authorList>
            <person name="Park S."/>
        </authorList>
    </citation>
    <scope>NUCLEOTIDE SEQUENCE [LARGE SCALE GENOMIC DNA]</scope>
    <source>
        <strain evidence="3 4">DGU5</strain>
    </source>
</reference>
<dbReference type="RefSeq" id="WP_346785349.1">
    <property type="nucleotide sequence ID" value="NZ_JBDLBR010000004.1"/>
</dbReference>
<dbReference type="EMBL" id="JBDLBR010000004">
    <property type="protein sequence ID" value="MEN7537889.1"/>
    <property type="molecule type" value="Genomic_DNA"/>
</dbReference>
<dbReference type="Proteomes" id="UP001484535">
    <property type="component" value="Unassembled WGS sequence"/>
</dbReference>